<keyword evidence="2" id="KW-1185">Reference proteome</keyword>
<evidence type="ECO:0000313" key="1">
    <source>
        <dbReference type="EMBL" id="KII71353.1"/>
    </source>
</evidence>
<dbReference type="EMBL" id="JWZT01001786">
    <property type="protein sequence ID" value="KII71353.1"/>
    <property type="molecule type" value="Genomic_DNA"/>
</dbReference>
<dbReference type="AlphaFoldDB" id="A0A0C2JPQ7"/>
<reference evidence="1 2" key="1">
    <citation type="journal article" date="2014" name="Genome Biol. Evol.">
        <title>The genome of the myxosporean Thelohanellus kitauei shows adaptations to nutrient acquisition within its fish host.</title>
        <authorList>
            <person name="Yang Y."/>
            <person name="Xiong J."/>
            <person name="Zhou Z."/>
            <person name="Huo F."/>
            <person name="Miao W."/>
            <person name="Ran C."/>
            <person name="Liu Y."/>
            <person name="Zhang J."/>
            <person name="Feng J."/>
            <person name="Wang M."/>
            <person name="Wang M."/>
            <person name="Wang L."/>
            <person name="Yao B."/>
        </authorList>
    </citation>
    <scope>NUCLEOTIDE SEQUENCE [LARGE SCALE GENOMIC DNA]</scope>
    <source>
        <strain evidence="1">Wuqing</strain>
    </source>
</reference>
<accession>A0A0C2JPQ7</accession>
<dbReference type="Proteomes" id="UP000031668">
    <property type="component" value="Unassembled WGS sequence"/>
</dbReference>
<comment type="caution">
    <text evidence="1">The sequence shown here is derived from an EMBL/GenBank/DDBJ whole genome shotgun (WGS) entry which is preliminary data.</text>
</comment>
<gene>
    <name evidence="1" type="ORF">RF11_12093</name>
</gene>
<name>A0A0C2JPQ7_THEKT</name>
<protein>
    <submittedName>
        <fullName evidence="1">Uncharacterized protein</fullName>
    </submittedName>
</protein>
<evidence type="ECO:0000313" key="2">
    <source>
        <dbReference type="Proteomes" id="UP000031668"/>
    </source>
</evidence>
<organism evidence="1 2">
    <name type="scientific">Thelohanellus kitauei</name>
    <name type="common">Myxosporean</name>
    <dbReference type="NCBI Taxonomy" id="669202"/>
    <lineage>
        <taxon>Eukaryota</taxon>
        <taxon>Metazoa</taxon>
        <taxon>Cnidaria</taxon>
        <taxon>Myxozoa</taxon>
        <taxon>Myxosporea</taxon>
        <taxon>Bivalvulida</taxon>
        <taxon>Platysporina</taxon>
        <taxon>Myxobolidae</taxon>
        <taxon>Thelohanellus</taxon>
    </lineage>
</organism>
<sequence>MGDLVSINQKDIWSEGSDSKFKRRRVDGKTLHERCDSNLAVVLSNSCSPELIRTHKIEGSVIQLTLDLVMIDVSREETLADCGIRGKSTVRTEVGLNVETGLNVVPSPQVQT</sequence>
<proteinExistence type="predicted"/>